<dbReference type="Gene3D" id="3.30.9.10">
    <property type="entry name" value="D-Amino Acid Oxidase, subunit A, domain 2"/>
    <property type="match status" value="1"/>
</dbReference>
<dbReference type="GO" id="GO:0047545">
    <property type="term" value="F:(S)-2-hydroxyglutarate dehydrogenase activity"/>
    <property type="evidence" value="ECO:0007669"/>
    <property type="project" value="TreeGrafter"/>
</dbReference>
<keyword evidence="8" id="KW-1185">Reference proteome</keyword>
<dbReference type="AlphaFoldDB" id="A0A4R9K5T3"/>
<dbReference type="RefSeq" id="WP_135623417.1">
    <property type="nucleotide sequence ID" value="NZ_RQGD01000023.1"/>
</dbReference>
<dbReference type="PANTHER" id="PTHR43104:SF2">
    <property type="entry name" value="L-2-HYDROXYGLUTARATE DEHYDROGENASE, MITOCHONDRIAL"/>
    <property type="match status" value="1"/>
</dbReference>
<evidence type="ECO:0000256" key="3">
    <source>
        <dbReference type="ARBA" id="ARBA00022827"/>
    </source>
</evidence>
<evidence type="ECO:0000259" key="6">
    <source>
        <dbReference type="Pfam" id="PF01266"/>
    </source>
</evidence>
<gene>
    <name evidence="7" type="ORF">EHQ58_08260</name>
</gene>
<evidence type="ECO:0000313" key="7">
    <source>
        <dbReference type="EMBL" id="TGL59728.1"/>
    </source>
</evidence>
<dbReference type="Gene3D" id="3.50.50.60">
    <property type="entry name" value="FAD/NAD(P)-binding domain"/>
    <property type="match status" value="1"/>
</dbReference>
<accession>A0A4R9K5T3</accession>
<comment type="caution">
    <text evidence="7">The sequence shown here is derived from an EMBL/GenBank/DDBJ whole genome shotgun (WGS) entry which is preliminary data.</text>
</comment>
<feature type="domain" description="FAD dependent oxidoreductase" evidence="6">
    <location>
        <begin position="2"/>
        <end position="357"/>
    </location>
</feature>
<comment type="similarity">
    <text evidence="5">Belongs to the L2HGDH family.</text>
</comment>
<evidence type="ECO:0000256" key="2">
    <source>
        <dbReference type="ARBA" id="ARBA00022630"/>
    </source>
</evidence>
<evidence type="ECO:0000256" key="4">
    <source>
        <dbReference type="ARBA" id="ARBA00023002"/>
    </source>
</evidence>
<keyword evidence="4" id="KW-0560">Oxidoreductase</keyword>
<dbReference type="SUPFAM" id="SSF51905">
    <property type="entry name" value="FAD/NAD(P)-binding domain"/>
    <property type="match status" value="1"/>
</dbReference>
<dbReference type="Pfam" id="PF01266">
    <property type="entry name" value="DAO"/>
    <property type="match status" value="1"/>
</dbReference>
<protein>
    <submittedName>
        <fullName evidence="7">FAD-dependent oxidoreductase</fullName>
    </submittedName>
</protein>
<evidence type="ECO:0000256" key="1">
    <source>
        <dbReference type="ARBA" id="ARBA00001974"/>
    </source>
</evidence>
<keyword evidence="2" id="KW-0285">Flavoprotein</keyword>
<dbReference type="EMBL" id="RQGD01000023">
    <property type="protein sequence ID" value="TGL59728.1"/>
    <property type="molecule type" value="Genomic_DNA"/>
</dbReference>
<name>A0A4R9K5T3_9LEPT</name>
<reference evidence="7" key="1">
    <citation type="journal article" date="2019" name="PLoS Negl. Trop. Dis.">
        <title>Revisiting the worldwide diversity of Leptospira species in the environment.</title>
        <authorList>
            <person name="Vincent A.T."/>
            <person name="Schiettekatte O."/>
            <person name="Bourhy P."/>
            <person name="Veyrier F.J."/>
            <person name="Picardeau M."/>
        </authorList>
    </citation>
    <scope>NUCLEOTIDE SEQUENCE [LARGE SCALE GENOMIC DNA]</scope>
    <source>
        <strain evidence="7">201702476</strain>
    </source>
</reference>
<sequence>MILVVGSGIVGSWVAYQISKISKEDVVVCDYAEHRGDGISGRNSGVLHSGIYYPKESEKLKHCLRGYHLTLEFLKENHIPFDLCGKYITVGGNGDLSHKSEKLHLLYEKALQYEINETNLIDHLESIHPFLKGNLALNIQKTGVVAVPEYLKRLWEMCEASGVLFLKGKKCSIENGSIYLTDVQDGSKELAEVSGFVNAAGLYSDEIIRQAGNHQYEIRPNKGEYFRLKKTLPLQKLVYPLPEEHSTALGVHYTFHLNGEAYAGPNSNWSSSKDDYKMETPRDAFYESLCNITNYYKEDDLSEGYVGLRPRLFKNGSAHTDFLIEQHPVDRPWLHLLGIESPGLTSSPSIGEEVAKRIQSFL</sequence>
<dbReference type="GO" id="GO:0005737">
    <property type="term" value="C:cytoplasm"/>
    <property type="evidence" value="ECO:0007669"/>
    <property type="project" value="TreeGrafter"/>
</dbReference>
<dbReference type="InterPro" id="IPR006076">
    <property type="entry name" value="FAD-dep_OxRdtase"/>
</dbReference>
<dbReference type="PANTHER" id="PTHR43104">
    <property type="entry name" value="L-2-HYDROXYGLUTARATE DEHYDROGENASE, MITOCHONDRIAL"/>
    <property type="match status" value="1"/>
</dbReference>
<proteinExistence type="inferred from homology"/>
<organism evidence="7 8">
    <name type="scientific">Leptospira ognonensis</name>
    <dbReference type="NCBI Taxonomy" id="2484945"/>
    <lineage>
        <taxon>Bacteria</taxon>
        <taxon>Pseudomonadati</taxon>
        <taxon>Spirochaetota</taxon>
        <taxon>Spirochaetia</taxon>
        <taxon>Leptospirales</taxon>
        <taxon>Leptospiraceae</taxon>
        <taxon>Leptospira</taxon>
    </lineage>
</organism>
<comment type="cofactor">
    <cofactor evidence="1">
        <name>FAD</name>
        <dbReference type="ChEBI" id="CHEBI:57692"/>
    </cofactor>
</comment>
<evidence type="ECO:0000313" key="8">
    <source>
        <dbReference type="Proteomes" id="UP000297693"/>
    </source>
</evidence>
<keyword evidence="3" id="KW-0274">FAD</keyword>
<dbReference type="OrthoDB" id="9801699at2"/>
<dbReference type="InterPro" id="IPR036188">
    <property type="entry name" value="FAD/NAD-bd_sf"/>
</dbReference>
<evidence type="ECO:0000256" key="5">
    <source>
        <dbReference type="ARBA" id="ARBA00037941"/>
    </source>
</evidence>
<dbReference type="Proteomes" id="UP000297693">
    <property type="component" value="Unassembled WGS sequence"/>
</dbReference>